<dbReference type="AlphaFoldDB" id="A0A4Q1BQZ9"/>
<reference evidence="3 4" key="1">
    <citation type="submission" date="2016-06" db="EMBL/GenBank/DDBJ databases">
        <title>Evolution of pathogenesis and genome organization in the Tremellales.</title>
        <authorList>
            <person name="Cuomo C."/>
            <person name="Litvintseva A."/>
            <person name="Heitman J."/>
            <person name="Chen Y."/>
            <person name="Sun S."/>
            <person name="Springer D."/>
            <person name="Dromer F."/>
            <person name="Young S."/>
            <person name="Zeng Q."/>
            <person name="Chapman S."/>
            <person name="Gujja S."/>
            <person name="Saif S."/>
            <person name="Birren B."/>
        </authorList>
    </citation>
    <scope>NUCLEOTIDE SEQUENCE [LARGE SCALE GENOMIC DNA]</scope>
    <source>
        <strain evidence="3 4">ATCC 28783</strain>
    </source>
</reference>
<organism evidence="3 4">
    <name type="scientific">Tremella mesenterica</name>
    <name type="common">Jelly fungus</name>
    <dbReference type="NCBI Taxonomy" id="5217"/>
    <lineage>
        <taxon>Eukaryota</taxon>
        <taxon>Fungi</taxon>
        <taxon>Dikarya</taxon>
        <taxon>Basidiomycota</taxon>
        <taxon>Agaricomycotina</taxon>
        <taxon>Tremellomycetes</taxon>
        <taxon>Tremellales</taxon>
        <taxon>Tremellaceae</taxon>
        <taxon>Tremella</taxon>
    </lineage>
</organism>
<keyword evidence="4" id="KW-1185">Reference proteome</keyword>
<feature type="compositionally biased region" description="Basic residues" evidence="2">
    <location>
        <begin position="23"/>
        <end position="45"/>
    </location>
</feature>
<dbReference type="InParanoid" id="A0A4Q1BQZ9"/>
<comment type="caution">
    <text evidence="3">The sequence shown here is derived from an EMBL/GenBank/DDBJ whole genome shotgun (WGS) entry which is preliminary data.</text>
</comment>
<evidence type="ECO:0000313" key="4">
    <source>
        <dbReference type="Proteomes" id="UP000289152"/>
    </source>
</evidence>
<dbReference type="EMBL" id="SDIL01000019">
    <property type="protein sequence ID" value="RXK40368.1"/>
    <property type="molecule type" value="Genomic_DNA"/>
</dbReference>
<accession>A0A4Q1BQZ9</accession>
<evidence type="ECO:0000256" key="1">
    <source>
        <dbReference type="SAM" id="Coils"/>
    </source>
</evidence>
<gene>
    <name evidence="3" type="ORF">M231_02351</name>
</gene>
<proteinExistence type="predicted"/>
<feature type="coiled-coil region" evidence="1">
    <location>
        <begin position="233"/>
        <end position="260"/>
    </location>
</feature>
<dbReference type="Proteomes" id="UP000289152">
    <property type="component" value="Unassembled WGS sequence"/>
</dbReference>
<feature type="region of interest" description="Disordered" evidence="2">
    <location>
        <begin position="104"/>
        <end position="123"/>
    </location>
</feature>
<feature type="region of interest" description="Disordered" evidence="2">
    <location>
        <begin position="1"/>
        <end position="90"/>
    </location>
</feature>
<keyword evidence="1" id="KW-0175">Coiled coil</keyword>
<dbReference type="VEuPathDB" id="FungiDB:TREMEDRAFT_64484"/>
<name>A0A4Q1BQZ9_TREME</name>
<sequence length="286" mass="33053">MPRAKVNTRKAESDSDPSTPPVHKFKSRFTRSRASHLKSKPKKSNHRSDSSDWSSTSDSGSDLDNQTDPDQEQVRDQGKKGKRSKVVIDDLKKMKKEDLIAVIKELKGSSSPEEEDPEPEERASTLVKSLKGPMMQRLNLPVESLNQIWEEEKIALKGRLEANDTVNLLSQVQRWHDTEKNCNDDLKTKWDLTYAEVKKQMLDSLSCWREAKALQAEQEAALKEFIPKWHTMRERQKKELEEIQTKLERSKMKIAAKMSKCTDMEKIEHDIQLSQQAVLQKMQRGR</sequence>
<evidence type="ECO:0000313" key="3">
    <source>
        <dbReference type="EMBL" id="RXK40368.1"/>
    </source>
</evidence>
<feature type="compositionally biased region" description="Low complexity" evidence="2">
    <location>
        <begin position="51"/>
        <end position="64"/>
    </location>
</feature>
<evidence type="ECO:0000256" key="2">
    <source>
        <dbReference type="SAM" id="MobiDB-lite"/>
    </source>
</evidence>
<protein>
    <submittedName>
        <fullName evidence="3">Uncharacterized protein</fullName>
    </submittedName>
</protein>